<dbReference type="Gene3D" id="3.30.420.240">
    <property type="match status" value="1"/>
</dbReference>
<gene>
    <name evidence="1" type="ORF">FHR92_001053</name>
</gene>
<dbReference type="InterPro" id="IPR027417">
    <property type="entry name" value="P-loop_NTPase"/>
</dbReference>
<protein>
    <submittedName>
        <fullName evidence="1">Uncharacterized protein</fullName>
    </submittedName>
</protein>
<dbReference type="EMBL" id="JACJIP010000004">
    <property type="protein sequence ID" value="MBA9084596.1"/>
    <property type="molecule type" value="Genomic_DNA"/>
</dbReference>
<comment type="caution">
    <text evidence="1">The sequence shown here is derived from an EMBL/GenBank/DDBJ whole genome shotgun (WGS) entry which is preliminary data.</text>
</comment>
<sequence>MFERLKLMAENLPRDKYDFPETVRDNKDELLLSNGSRIQVSPPQQNIGRGGTYQYILLSELAFYEVDQSKLLTSLTQALAKNPDSKIVIESTANGTGNYYYELFDKSFKKLTNYKAYFYSWISDAHKQNFKSEIEQAVEWYKSINKGRKMSTKDLYTSEEKRLYKAGATLPMLCWRQWKLSSMSTEDFQTEFPSTHTEAFKTSGRNVFDQGKILERLNNTPEPIDSEILKKELPETLHKWVGKGLSVYHLPKHGVRYYGGSDVASGSGGDSSSLTLMDKDGVEVASFHNNKISVYEFAEFLNEVGRYYGYAYLAIERNS</sequence>
<dbReference type="AlphaFoldDB" id="A0A7W3SQZ5"/>
<dbReference type="Gene3D" id="3.40.50.300">
    <property type="entry name" value="P-loop containing nucleotide triphosphate hydrolases"/>
    <property type="match status" value="1"/>
</dbReference>
<organism evidence="1 2">
    <name type="scientific">Fontibacillus solani</name>
    <dbReference type="NCBI Taxonomy" id="1572857"/>
    <lineage>
        <taxon>Bacteria</taxon>
        <taxon>Bacillati</taxon>
        <taxon>Bacillota</taxon>
        <taxon>Bacilli</taxon>
        <taxon>Bacillales</taxon>
        <taxon>Paenibacillaceae</taxon>
        <taxon>Fontibacillus</taxon>
    </lineage>
</organism>
<reference evidence="1 2" key="1">
    <citation type="submission" date="2020-08" db="EMBL/GenBank/DDBJ databases">
        <title>Genomic Encyclopedia of Type Strains, Phase III (KMG-III): the genomes of soil and plant-associated and newly described type strains.</title>
        <authorList>
            <person name="Whitman W."/>
        </authorList>
    </citation>
    <scope>NUCLEOTIDE SEQUENCE [LARGE SCALE GENOMIC DNA]</scope>
    <source>
        <strain evidence="1 2">CECT 8693</strain>
    </source>
</reference>
<keyword evidence="2" id="KW-1185">Reference proteome</keyword>
<proteinExistence type="predicted"/>
<evidence type="ECO:0000313" key="2">
    <source>
        <dbReference type="Proteomes" id="UP000567067"/>
    </source>
</evidence>
<dbReference type="RefSeq" id="WP_220482623.1">
    <property type="nucleotide sequence ID" value="NZ_JACJIP010000004.1"/>
</dbReference>
<name>A0A7W3SQZ5_9BACL</name>
<evidence type="ECO:0000313" key="1">
    <source>
        <dbReference type="EMBL" id="MBA9084596.1"/>
    </source>
</evidence>
<dbReference type="Proteomes" id="UP000567067">
    <property type="component" value="Unassembled WGS sequence"/>
</dbReference>
<accession>A0A7W3SQZ5</accession>